<evidence type="ECO:0000313" key="1">
    <source>
        <dbReference type="EMBL" id="KAA1053133.1"/>
    </source>
</evidence>
<sequence length="206" mass="22825">MSHADYIQRQWAANAAWSAESNFFFEALTAPEFQWFFVQALTAIRTELYLPGVSALFNGIEASLRVTLQQIAAEKQATFELSPYRVLSNTLLTSAHDAGMPVGALAFPGEDNFFDRLASKKPNRVDVEVVRLRNNICHGDILEFVQVVDGGKDAFFTPECLRETALVLLGVSFEWAKALGDFRRACGLLHYGPTPPIPSSPLIRST</sequence>
<gene>
    <name evidence="1" type="ORF">FH063_003052</name>
</gene>
<evidence type="ECO:0000313" key="2">
    <source>
        <dbReference type="Proteomes" id="UP000325333"/>
    </source>
</evidence>
<dbReference type="EMBL" id="VEWN01000017">
    <property type="protein sequence ID" value="KAA1053133.1"/>
    <property type="molecule type" value="Genomic_DNA"/>
</dbReference>
<comment type="caution">
    <text evidence="1">The sequence shown here is derived from an EMBL/GenBank/DDBJ whole genome shotgun (WGS) entry which is preliminary data.</text>
</comment>
<protein>
    <submittedName>
        <fullName evidence="1">Uncharacterized protein</fullName>
    </submittedName>
</protein>
<proteinExistence type="predicted"/>
<dbReference type="Proteomes" id="UP000325333">
    <property type="component" value="Unassembled WGS sequence"/>
</dbReference>
<dbReference type="AlphaFoldDB" id="A0A5B0KMT8"/>
<accession>A0A5B0KMT8</accession>
<dbReference type="RefSeq" id="WP_149651304.1">
    <property type="nucleotide sequence ID" value="NZ_VEWN01000017.1"/>
</dbReference>
<organism evidence="1 2">
    <name type="scientific">Azospirillum argentinense</name>
    <dbReference type="NCBI Taxonomy" id="2970906"/>
    <lineage>
        <taxon>Bacteria</taxon>
        <taxon>Pseudomonadati</taxon>
        <taxon>Pseudomonadota</taxon>
        <taxon>Alphaproteobacteria</taxon>
        <taxon>Rhodospirillales</taxon>
        <taxon>Azospirillaceae</taxon>
        <taxon>Azospirillum</taxon>
    </lineage>
</organism>
<reference evidence="1 2" key="1">
    <citation type="submission" date="2019-07" db="EMBL/GenBank/DDBJ databases">
        <title>Genome sequencing of the stress-tolerant strain Azospirillum brasilense Az19.</title>
        <authorList>
            <person name="Maroniche G.A."/>
            <person name="Garcia J.E."/>
            <person name="Pagnussat L."/>
            <person name="Amenta M."/>
            <person name="Creus C.M."/>
        </authorList>
    </citation>
    <scope>NUCLEOTIDE SEQUENCE [LARGE SCALE GENOMIC DNA]</scope>
    <source>
        <strain evidence="1 2">Az19</strain>
    </source>
</reference>
<name>A0A5B0KMT8_9PROT</name>